<organism evidence="2 3">
    <name type="scientific">Arthrobacter horti</name>
    <dbReference type="NCBI Taxonomy" id="3068273"/>
    <lineage>
        <taxon>Bacteria</taxon>
        <taxon>Bacillati</taxon>
        <taxon>Actinomycetota</taxon>
        <taxon>Actinomycetes</taxon>
        <taxon>Micrococcales</taxon>
        <taxon>Micrococcaceae</taxon>
        <taxon>Arthrobacter</taxon>
    </lineage>
</organism>
<proteinExistence type="predicted"/>
<dbReference type="RefSeq" id="WP_305994738.1">
    <property type="nucleotide sequence ID" value="NZ_JAVALS010000001.1"/>
</dbReference>
<feature type="domain" description="Beta-lactamase-related" evidence="1">
    <location>
        <begin position="79"/>
        <end position="374"/>
    </location>
</feature>
<dbReference type="InterPro" id="IPR050789">
    <property type="entry name" value="Diverse_Enzym_Activities"/>
</dbReference>
<dbReference type="InterPro" id="IPR001466">
    <property type="entry name" value="Beta-lactam-related"/>
</dbReference>
<dbReference type="Proteomes" id="UP001232725">
    <property type="component" value="Unassembled WGS sequence"/>
</dbReference>
<evidence type="ECO:0000313" key="2">
    <source>
        <dbReference type="EMBL" id="MDP5225696.1"/>
    </source>
</evidence>
<dbReference type="EC" id="3.-.-.-" evidence="2"/>
<keyword evidence="3" id="KW-1185">Reference proteome</keyword>
<dbReference type="Gene3D" id="3.40.710.10">
    <property type="entry name" value="DD-peptidase/beta-lactamase superfamily"/>
    <property type="match status" value="1"/>
</dbReference>
<sequence length="392" mass="42008">MSIENTPRPEGLDLSSWQEPENLRWSFQHMDSLFPVRAIGARGPAAELVTDPMDVHKLPVAMPGGVSSTVTDILDATDTDAWLLLHGNRILAEEYRAGMSASSPHLLMSVSKSLVSSVLSTLVDDGRVGLGQRIGEWIPALRGSGYGDATVRQVLDMRSGVRFSEDYLDPQSEVRGLDAAVGWAPPLPGGPGTLREFLAGLEADRPHGGYFQYRSCETDVLGWLCEAVSGRPFPELASEVLWSRVGSAHDAYITADAAGQGMFDGGICATLRDLACFGAMIRDGGRSLTGERVLSEEWVQDIFEGGEDAAEAFAAGPEGASFPGGRYRSQFWFPSERQDVALCLGIHGQMVYIDRSAGLVGVKFSSTALPVDPGKGQSTVALFEAIARELDG</sequence>
<accession>A0ABT9IJD2</accession>
<evidence type="ECO:0000313" key="3">
    <source>
        <dbReference type="Proteomes" id="UP001232725"/>
    </source>
</evidence>
<dbReference type="EMBL" id="JAVALS010000001">
    <property type="protein sequence ID" value="MDP5225696.1"/>
    <property type="molecule type" value="Genomic_DNA"/>
</dbReference>
<keyword evidence="2" id="KW-0378">Hydrolase</keyword>
<evidence type="ECO:0000259" key="1">
    <source>
        <dbReference type="Pfam" id="PF00144"/>
    </source>
</evidence>
<dbReference type="PANTHER" id="PTHR43283">
    <property type="entry name" value="BETA-LACTAMASE-RELATED"/>
    <property type="match status" value="1"/>
</dbReference>
<name>A0ABT9IJD2_9MICC</name>
<reference evidence="2 3" key="1">
    <citation type="submission" date="2023-08" db="EMBL/GenBank/DDBJ databases">
        <title>Arthrobacter horti sp. nov., isolated from forest soil.</title>
        <authorList>
            <person name="Park M."/>
        </authorList>
    </citation>
    <scope>NUCLEOTIDE SEQUENCE [LARGE SCALE GENOMIC DNA]</scope>
    <source>
        <strain evidence="2 3">YJM1</strain>
    </source>
</reference>
<gene>
    <name evidence="2" type="ORF">Q9R02_00815</name>
</gene>
<dbReference type="PANTHER" id="PTHR43283:SF7">
    <property type="entry name" value="BETA-LACTAMASE-RELATED DOMAIN-CONTAINING PROTEIN"/>
    <property type="match status" value="1"/>
</dbReference>
<comment type="caution">
    <text evidence="2">The sequence shown here is derived from an EMBL/GenBank/DDBJ whole genome shotgun (WGS) entry which is preliminary data.</text>
</comment>
<dbReference type="InterPro" id="IPR012338">
    <property type="entry name" value="Beta-lactam/transpept-like"/>
</dbReference>
<dbReference type="Pfam" id="PF00144">
    <property type="entry name" value="Beta-lactamase"/>
    <property type="match status" value="1"/>
</dbReference>
<protein>
    <submittedName>
        <fullName evidence="2">Serine hydrolase</fullName>
        <ecNumber evidence="2">3.-.-.-</ecNumber>
    </submittedName>
</protein>
<dbReference type="SUPFAM" id="SSF56601">
    <property type="entry name" value="beta-lactamase/transpeptidase-like"/>
    <property type="match status" value="1"/>
</dbReference>
<dbReference type="GO" id="GO:0016787">
    <property type="term" value="F:hydrolase activity"/>
    <property type="evidence" value="ECO:0007669"/>
    <property type="project" value="UniProtKB-KW"/>
</dbReference>